<keyword evidence="2" id="KW-1185">Reference proteome</keyword>
<accession>A0ACC3TEV9</accession>
<feature type="non-terminal residue" evidence="1">
    <location>
        <position position="1"/>
    </location>
</feature>
<evidence type="ECO:0000313" key="1">
    <source>
        <dbReference type="EMBL" id="KAK9319311.1"/>
    </source>
</evidence>
<reference evidence="2" key="1">
    <citation type="journal article" date="2024" name="Front. Bioeng. Biotechnol.">
        <title>Genome-scale model development and genomic sequencing of the oleaginous clade Lipomyces.</title>
        <authorList>
            <person name="Czajka J.J."/>
            <person name="Han Y."/>
            <person name="Kim J."/>
            <person name="Mondo S.J."/>
            <person name="Hofstad B.A."/>
            <person name="Robles A."/>
            <person name="Haridas S."/>
            <person name="Riley R."/>
            <person name="LaButti K."/>
            <person name="Pangilinan J."/>
            <person name="Andreopoulos W."/>
            <person name="Lipzen A."/>
            <person name="Yan J."/>
            <person name="Wang M."/>
            <person name="Ng V."/>
            <person name="Grigoriev I.V."/>
            <person name="Spatafora J.W."/>
            <person name="Magnuson J.K."/>
            <person name="Baker S.E."/>
            <person name="Pomraning K.R."/>
        </authorList>
    </citation>
    <scope>NUCLEOTIDE SEQUENCE [LARGE SCALE GENOMIC DNA]</scope>
    <source>
        <strain evidence="2">CBS 10300</strain>
    </source>
</reference>
<evidence type="ECO:0000313" key="2">
    <source>
        <dbReference type="Proteomes" id="UP001489719"/>
    </source>
</evidence>
<dbReference type="Proteomes" id="UP001489719">
    <property type="component" value="Unassembled WGS sequence"/>
</dbReference>
<comment type="caution">
    <text evidence="1">The sequence shown here is derived from an EMBL/GenBank/DDBJ whole genome shotgun (WGS) entry which is preliminary data.</text>
</comment>
<dbReference type="EMBL" id="MU970200">
    <property type="protein sequence ID" value="KAK9319311.1"/>
    <property type="molecule type" value="Genomic_DNA"/>
</dbReference>
<gene>
    <name evidence="1" type="ORF">V1517DRAFT_266526</name>
</gene>
<proteinExistence type="predicted"/>
<protein>
    <submittedName>
        <fullName evidence="1">OPT oligopeptide transporter protein-domain-containing protein</fullName>
    </submittedName>
</protein>
<sequence length="103" mass="11520">PVETLRAHFLGIIWVAIGSFINQLFANRQPSLMIGSTAIQILLFPCGKFLAKTLPDWGITLFGKRHSLNPGRWNAKEQMLATLMVKVGSTWWAIVVKKSRTSP</sequence>
<name>A0ACC3TEV9_9ASCO</name>
<organism evidence="1 2">
    <name type="scientific">Lipomyces orientalis</name>
    <dbReference type="NCBI Taxonomy" id="1233043"/>
    <lineage>
        <taxon>Eukaryota</taxon>
        <taxon>Fungi</taxon>
        <taxon>Dikarya</taxon>
        <taxon>Ascomycota</taxon>
        <taxon>Saccharomycotina</taxon>
        <taxon>Lipomycetes</taxon>
        <taxon>Lipomycetales</taxon>
        <taxon>Lipomycetaceae</taxon>
        <taxon>Lipomyces</taxon>
    </lineage>
</organism>